<dbReference type="SUPFAM" id="SSF103473">
    <property type="entry name" value="MFS general substrate transporter"/>
    <property type="match status" value="1"/>
</dbReference>
<evidence type="ECO:0000256" key="2">
    <source>
        <dbReference type="ARBA" id="ARBA00022448"/>
    </source>
</evidence>
<feature type="transmembrane region" description="Helical" evidence="6">
    <location>
        <begin position="83"/>
        <end position="102"/>
    </location>
</feature>
<keyword evidence="3 6" id="KW-0812">Transmembrane</keyword>
<dbReference type="PANTHER" id="PTHR23504:SF114">
    <property type="entry name" value="PROTEIN ZINC INDUCED FACILITATOR-LIKE 1"/>
    <property type="match status" value="1"/>
</dbReference>
<organism evidence="7 8">
    <name type="scientific">Vitis vinifera</name>
    <name type="common">Grape</name>
    <dbReference type="NCBI Taxonomy" id="29760"/>
    <lineage>
        <taxon>Eukaryota</taxon>
        <taxon>Viridiplantae</taxon>
        <taxon>Streptophyta</taxon>
        <taxon>Embryophyta</taxon>
        <taxon>Tracheophyta</taxon>
        <taxon>Spermatophyta</taxon>
        <taxon>Magnoliopsida</taxon>
        <taxon>eudicotyledons</taxon>
        <taxon>Gunneridae</taxon>
        <taxon>Pentapetalae</taxon>
        <taxon>rosids</taxon>
        <taxon>Vitales</taxon>
        <taxon>Vitaceae</taxon>
        <taxon>Viteae</taxon>
        <taxon>Vitis</taxon>
    </lineage>
</organism>
<feature type="transmembrane region" description="Helical" evidence="6">
    <location>
        <begin position="49"/>
        <end position="71"/>
    </location>
</feature>
<dbReference type="Proteomes" id="UP000288805">
    <property type="component" value="Unassembled WGS sequence"/>
</dbReference>
<accession>A0A438JCB6</accession>
<dbReference type="InterPro" id="IPR036259">
    <property type="entry name" value="MFS_trans_sf"/>
</dbReference>
<dbReference type="AlphaFoldDB" id="A0A438JCB6"/>
<dbReference type="PANTHER" id="PTHR23504">
    <property type="entry name" value="MAJOR FACILITATOR SUPERFAMILY DOMAIN-CONTAINING PROTEIN 10"/>
    <property type="match status" value="1"/>
</dbReference>
<evidence type="ECO:0000256" key="5">
    <source>
        <dbReference type="ARBA" id="ARBA00023136"/>
    </source>
</evidence>
<dbReference type="OrthoDB" id="10262656at2759"/>
<sequence length="247" mass="26264">MATIISATTIVTVTTYTPLATNNFLPLIFSLWAVSPRIHGGLSYSTDDVGVVLAISGFGLFVSQVTLYPLVERFLGPVMICRIAGVLSIPLLASYPLIAMLSGSTLSVVLNCASVLKNVLSVSIITGMFLLQNSAVDQHQRGTANGISMTAMSLFKAAGPAGGGALFSWAQKRQDSAFFPDGFLNPECGRGNRTAHDIQTISSSKASIEENQSDSTPGRQDYHLDQYDSLVALHLSPFIMGTITCIL</sequence>
<evidence type="ECO:0000256" key="3">
    <source>
        <dbReference type="ARBA" id="ARBA00022692"/>
    </source>
</evidence>
<gene>
    <name evidence="7" type="primary">ZIFL2_0</name>
    <name evidence="7" type="ORF">CK203_029535</name>
</gene>
<name>A0A438JCB6_VITVI</name>
<evidence type="ECO:0000256" key="4">
    <source>
        <dbReference type="ARBA" id="ARBA00022989"/>
    </source>
</evidence>
<reference evidence="7 8" key="1">
    <citation type="journal article" date="2018" name="PLoS Genet.">
        <title>Population sequencing reveals clonal diversity and ancestral inbreeding in the grapevine cultivar Chardonnay.</title>
        <authorList>
            <person name="Roach M.J."/>
            <person name="Johnson D.L."/>
            <person name="Bohlmann J."/>
            <person name="van Vuuren H.J."/>
            <person name="Jones S.J."/>
            <person name="Pretorius I.S."/>
            <person name="Schmidt S.A."/>
            <person name="Borneman A.R."/>
        </authorList>
    </citation>
    <scope>NUCLEOTIDE SEQUENCE [LARGE SCALE GENOMIC DNA]</scope>
    <source>
        <strain evidence="8">cv. Chardonnay</strain>
        <tissue evidence="7">Leaf</tissue>
    </source>
</reference>
<protein>
    <submittedName>
        <fullName evidence="7">Putative peptide/nitrate transporter</fullName>
    </submittedName>
</protein>
<keyword evidence="4 6" id="KW-1133">Transmembrane helix</keyword>
<comment type="subcellular location">
    <subcellularLocation>
        <location evidence="1">Membrane</location>
        <topology evidence="1">Multi-pass membrane protein</topology>
    </subcellularLocation>
</comment>
<comment type="caution">
    <text evidence="7">The sequence shown here is derived from an EMBL/GenBank/DDBJ whole genome shotgun (WGS) entry which is preliminary data.</text>
</comment>
<dbReference type="Gene3D" id="1.20.1250.20">
    <property type="entry name" value="MFS general substrate transporter like domains"/>
    <property type="match status" value="1"/>
</dbReference>
<keyword evidence="2" id="KW-0813">Transport</keyword>
<dbReference type="GO" id="GO:0016020">
    <property type="term" value="C:membrane"/>
    <property type="evidence" value="ECO:0007669"/>
    <property type="project" value="UniProtKB-SubCell"/>
</dbReference>
<evidence type="ECO:0000313" key="8">
    <source>
        <dbReference type="Proteomes" id="UP000288805"/>
    </source>
</evidence>
<dbReference type="EMBL" id="QGNW01000050">
    <property type="protein sequence ID" value="RVX06597.1"/>
    <property type="molecule type" value="Genomic_DNA"/>
</dbReference>
<proteinExistence type="predicted"/>
<evidence type="ECO:0000256" key="1">
    <source>
        <dbReference type="ARBA" id="ARBA00004141"/>
    </source>
</evidence>
<keyword evidence="5 6" id="KW-0472">Membrane</keyword>
<evidence type="ECO:0000256" key="6">
    <source>
        <dbReference type="SAM" id="Phobius"/>
    </source>
</evidence>
<evidence type="ECO:0000313" key="7">
    <source>
        <dbReference type="EMBL" id="RVX06597.1"/>
    </source>
</evidence>